<dbReference type="AlphaFoldDB" id="A0A5D3DI40"/>
<comment type="caution">
    <text evidence="1">The sequence shown here is derived from an EMBL/GenBank/DDBJ whole genome shotgun (WGS) entry which is preliminary data.</text>
</comment>
<dbReference type="EMBL" id="SSTD01004586">
    <property type="protein sequence ID" value="TYK23253.1"/>
    <property type="molecule type" value="Genomic_DNA"/>
</dbReference>
<proteinExistence type="predicted"/>
<evidence type="ECO:0000313" key="2">
    <source>
        <dbReference type="Proteomes" id="UP000321947"/>
    </source>
</evidence>
<dbReference type="Proteomes" id="UP000321947">
    <property type="component" value="Unassembled WGS sequence"/>
</dbReference>
<gene>
    <name evidence="1" type="ORF">E5676_scaffold142G003040</name>
</gene>
<sequence length="101" mass="11653">MDEQTNDQAQVIHQDVEGLKDQLAKILELLTTGRGKEFCRDFITSESRFELDVVIPLKFKTLDFEKYNGTTCPKSHLVMYCRKMSAYAYDDKLLIIASKTI</sequence>
<evidence type="ECO:0008006" key="3">
    <source>
        <dbReference type="Google" id="ProtNLM"/>
    </source>
</evidence>
<evidence type="ECO:0000313" key="1">
    <source>
        <dbReference type="EMBL" id="TYK23253.1"/>
    </source>
</evidence>
<name>A0A5D3DI40_CUCMM</name>
<protein>
    <recommendedName>
        <fullName evidence="3">Gag-pro-like protein</fullName>
    </recommendedName>
</protein>
<accession>A0A5D3DI40</accession>
<organism evidence="1 2">
    <name type="scientific">Cucumis melo var. makuwa</name>
    <name type="common">Oriental melon</name>
    <dbReference type="NCBI Taxonomy" id="1194695"/>
    <lineage>
        <taxon>Eukaryota</taxon>
        <taxon>Viridiplantae</taxon>
        <taxon>Streptophyta</taxon>
        <taxon>Embryophyta</taxon>
        <taxon>Tracheophyta</taxon>
        <taxon>Spermatophyta</taxon>
        <taxon>Magnoliopsida</taxon>
        <taxon>eudicotyledons</taxon>
        <taxon>Gunneridae</taxon>
        <taxon>Pentapetalae</taxon>
        <taxon>rosids</taxon>
        <taxon>fabids</taxon>
        <taxon>Cucurbitales</taxon>
        <taxon>Cucurbitaceae</taxon>
        <taxon>Benincaseae</taxon>
        <taxon>Cucumis</taxon>
    </lineage>
</organism>
<reference evidence="1 2" key="1">
    <citation type="submission" date="2019-08" db="EMBL/GenBank/DDBJ databases">
        <title>Draft genome sequences of two oriental melons (Cucumis melo L. var makuwa).</title>
        <authorList>
            <person name="Kwon S.-Y."/>
        </authorList>
    </citation>
    <scope>NUCLEOTIDE SEQUENCE [LARGE SCALE GENOMIC DNA]</scope>
    <source>
        <strain evidence="2">cv. Chang Bougi</strain>
        <tissue evidence="1">Leaf</tissue>
    </source>
</reference>